<accession>A0A0L6V377</accession>
<keyword evidence="1" id="KW-0812">Transmembrane</keyword>
<name>A0A0L6V377_9BASI</name>
<keyword evidence="1" id="KW-1133">Transmembrane helix</keyword>
<dbReference type="EMBL" id="LAVV01007844">
    <property type="protein sequence ID" value="KNZ54585.1"/>
    <property type="molecule type" value="Genomic_DNA"/>
</dbReference>
<feature type="transmembrane region" description="Helical" evidence="1">
    <location>
        <begin position="123"/>
        <end position="142"/>
    </location>
</feature>
<evidence type="ECO:0000313" key="3">
    <source>
        <dbReference type="Proteomes" id="UP000037035"/>
    </source>
</evidence>
<protein>
    <submittedName>
        <fullName evidence="2">Uncharacterized protein</fullName>
    </submittedName>
</protein>
<comment type="caution">
    <text evidence="2">The sequence shown here is derived from an EMBL/GenBank/DDBJ whole genome shotgun (WGS) entry which is preliminary data.</text>
</comment>
<sequence length="206" mass="23725">MPSSTASEKDQVQTCSEKAMDQCSSIFGEEILDDEYIRFINVLERKNKARVLLTCLLFVSESLQDLTEEGGFQSRSVGCLLHHLVSFFILAVLFLILCFFLAFLFLLLFSFLTFPFLTHSCSYFSYKFFFSLLFFFFLNYLCGGSPIKHIQVSFILRPELVHKTIMVEFHVIVFLRFSGRGNSFFVITLAKSDVICFGLIFKHGLN</sequence>
<proteinExistence type="predicted"/>
<keyword evidence="3" id="KW-1185">Reference proteome</keyword>
<evidence type="ECO:0000256" key="1">
    <source>
        <dbReference type="SAM" id="Phobius"/>
    </source>
</evidence>
<keyword evidence="1" id="KW-0472">Membrane</keyword>
<dbReference type="VEuPathDB" id="FungiDB:VP01_2908g1"/>
<dbReference type="Proteomes" id="UP000037035">
    <property type="component" value="Unassembled WGS sequence"/>
</dbReference>
<evidence type="ECO:0000313" key="2">
    <source>
        <dbReference type="EMBL" id="KNZ54585.1"/>
    </source>
</evidence>
<dbReference type="AlphaFoldDB" id="A0A0L6V377"/>
<gene>
    <name evidence="2" type="ORF">VP01_2908g1</name>
</gene>
<feature type="transmembrane region" description="Helical" evidence="1">
    <location>
        <begin position="84"/>
        <end position="117"/>
    </location>
</feature>
<reference evidence="2 3" key="1">
    <citation type="submission" date="2015-08" db="EMBL/GenBank/DDBJ databases">
        <title>Next Generation Sequencing and Analysis of the Genome of Puccinia sorghi L Schw, the Causal Agent of Maize Common Rust.</title>
        <authorList>
            <person name="Rochi L."/>
            <person name="Burguener G."/>
            <person name="Darino M."/>
            <person name="Turjanski A."/>
            <person name="Kreff E."/>
            <person name="Dieguez M.J."/>
            <person name="Sacco F."/>
        </authorList>
    </citation>
    <scope>NUCLEOTIDE SEQUENCE [LARGE SCALE GENOMIC DNA]</scope>
    <source>
        <strain evidence="2 3">RO10H11247</strain>
    </source>
</reference>
<organism evidence="2 3">
    <name type="scientific">Puccinia sorghi</name>
    <dbReference type="NCBI Taxonomy" id="27349"/>
    <lineage>
        <taxon>Eukaryota</taxon>
        <taxon>Fungi</taxon>
        <taxon>Dikarya</taxon>
        <taxon>Basidiomycota</taxon>
        <taxon>Pucciniomycotina</taxon>
        <taxon>Pucciniomycetes</taxon>
        <taxon>Pucciniales</taxon>
        <taxon>Pucciniaceae</taxon>
        <taxon>Puccinia</taxon>
    </lineage>
</organism>